<protein>
    <submittedName>
        <fullName evidence="1">Uncharacterized protein</fullName>
    </submittedName>
</protein>
<dbReference type="RefSeq" id="WP_147043090.1">
    <property type="nucleotide sequence ID" value="NZ_BAABIR010000004.1"/>
</dbReference>
<gene>
    <name evidence="1" type="ORF">FRZ32_08440</name>
</gene>
<sequence>MSGEEGLTNLGPVPEGMSFLEATRAVAGQRKYQLNPRHESRRLTICETLREIWRETEKPAPDLDAIRELVMAAGDYAKRMDARIKELKGEPC</sequence>
<reference evidence="1 2" key="1">
    <citation type="journal article" date="2015" name="J. Microbiol.">
        <title>Sphingosinicella ginsenosidimutans sp. nov., with ginsenoside converting activity.</title>
        <authorList>
            <person name="Kim J.K."/>
            <person name="Kang M.S."/>
            <person name="Park S.C."/>
            <person name="Kim K.M."/>
            <person name="Choi K."/>
            <person name="Yoon M.H."/>
            <person name="Im W.T."/>
        </authorList>
    </citation>
    <scope>NUCLEOTIDE SEQUENCE [LARGE SCALE GENOMIC DNA]</scope>
    <source>
        <strain evidence="1 2">BS-11</strain>
    </source>
</reference>
<name>A0A5C6TTD8_9SPHN</name>
<comment type="caution">
    <text evidence="1">The sequence shown here is derived from an EMBL/GenBank/DDBJ whole genome shotgun (WGS) entry which is preliminary data.</text>
</comment>
<dbReference type="Proteomes" id="UP000321249">
    <property type="component" value="Unassembled WGS sequence"/>
</dbReference>
<proteinExistence type="predicted"/>
<dbReference type="OrthoDB" id="8480429at2"/>
<dbReference type="EMBL" id="VOQQ01000001">
    <property type="protein sequence ID" value="TXC63684.1"/>
    <property type="molecule type" value="Genomic_DNA"/>
</dbReference>
<organism evidence="1 2">
    <name type="scientific">Allosphingosinicella ginsenosidimutans</name>
    <dbReference type="NCBI Taxonomy" id="1176539"/>
    <lineage>
        <taxon>Bacteria</taxon>
        <taxon>Pseudomonadati</taxon>
        <taxon>Pseudomonadota</taxon>
        <taxon>Alphaproteobacteria</taxon>
        <taxon>Sphingomonadales</taxon>
        <taxon>Sphingomonadaceae</taxon>
        <taxon>Allosphingosinicella</taxon>
    </lineage>
</organism>
<dbReference type="AlphaFoldDB" id="A0A5C6TTD8"/>
<evidence type="ECO:0000313" key="2">
    <source>
        <dbReference type="Proteomes" id="UP000321249"/>
    </source>
</evidence>
<accession>A0A5C6TTD8</accession>
<keyword evidence="2" id="KW-1185">Reference proteome</keyword>
<evidence type="ECO:0000313" key="1">
    <source>
        <dbReference type="EMBL" id="TXC63684.1"/>
    </source>
</evidence>